<dbReference type="STRING" id="301302.ERS852420_00777"/>
<gene>
    <name evidence="3" type="ORF">ERS852420_00777</name>
    <name evidence="2" type="ORF">M72_18611</name>
</gene>
<proteinExistence type="predicted"/>
<dbReference type="AlphaFoldDB" id="A0A0M6WZR0"/>
<dbReference type="EMBL" id="CVRR01000093">
    <property type="protein sequence ID" value="CRL43161.1"/>
    <property type="molecule type" value="Genomic_DNA"/>
</dbReference>
<dbReference type="EMBL" id="CYXV01000002">
    <property type="protein sequence ID" value="CUM80013.1"/>
    <property type="molecule type" value="Genomic_DNA"/>
</dbReference>
<dbReference type="RefSeq" id="WP_022046179.1">
    <property type="nucleotide sequence ID" value="NZ_CP173697.1"/>
</dbReference>
<evidence type="ECO:0000256" key="1">
    <source>
        <dbReference type="SAM" id="Phobius"/>
    </source>
</evidence>
<keyword evidence="1" id="KW-0472">Membrane</keyword>
<reference evidence="4" key="1">
    <citation type="submission" date="2015-05" db="EMBL/GenBank/DDBJ databases">
        <authorList>
            <consortium name="Pathogen Informatics"/>
        </authorList>
    </citation>
    <scope>NUCLEOTIDE SEQUENCE [LARGE SCALE GENOMIC DNA]</scope>
    <source>
        <strain evidence="3 5">2789STDY5608863</strain>
        <strain evidence="4">M72</strain>
    </source>
</reference>
<accession>A0A0M6WZR0</accession>
<evidence type="ECO:0000313" key="2">
    <source>
        <dbReference type="EMBL" id="CRL43161.1"/>
    </source>
</evidence>
<protein>
    <recommendedName>
        <fullName evidence="6">Vanadium nitrogenase</fullName>
    </recommendedName>
</protein>
<keyword evidence="1" id="KW-1133">Transmembrane helix</keyword>
<name>A0A0M6WZR0_9FIRM</name>
<sequence length="45" mass="4936">MTDFLLCIGRYVVEMAALALIGGLGAFIGIRLRRHKDAKADTTKE</sequence>
<evidence type="ECO:0000313" key="5">
    <source>
        <dbReference type="Proteomes" id="UP000095495"/>
    </source>
</evidence>
<evidence type="ECO:0000313" key="3">
    <source>
        <dbReference type="EMBL" id="CUM80013.1"/>
    </source>
</evidence>
<organism evidence="2 4">
    <name type="scientific">Roseburia faecis</name>
    <dbReference type="NCBI Taxonomy" id="301302"/>
    <lineage>
        <taxon>Bacteria</taxon>
        <taxon>Bacillati</taxon>
        <taxon>Bacillota</taxon>
        <taxon>Clostridia</taxon>
        <taxon>Lachnospirales</taxon>
        <taxon>Lachnospiraceae</taxon>
        <taxon>Roseburia</taxon>
    </lineage>
</organism>
<keyword evidence="1" id="KW-0812">Transmembrane</keyword>
<dbReference type="Proteomes" id="UP000095495">
    <property type="component" value="Unassembled WGS sequence"/>
</dbReference>
<keyword evidence="4" id="KW-1185">Reference proteome</keyword>
<evidence type="ECO:0008006" key="6">
    <source>
        <dbReference type="Google" id="ProtNLM"/>
    </source>
</evidence>
<evidence type="ECO:0000313" key="4">
    <source>
        <dbReference type="Proteomes" id="UP000049979"/>
    </source>
</evidence>
<feature type="transmembrane region" description="Helical" evidence="1">
    <location>
        <begin position="12"/>
        <end position="30"/>
    </location>
</feature>
<dbReference type="Proteomes" id="UP000049979">
    <property type="component" value="Unassembled WGS sequence"/>
</dbReference>
<reference evidence="2" key="2">
    <citation type="submission" date="2015-05" db="EMBL/GenBank/DDBJ databases">
        <authorList>
            <person name="Wang D.B."/>
            <person name="Wang M."/>
        </authorList>
    </citation>
    <scope>NUCLEOTIDE SEQUENCE [LARGE SCALE GENOMIC DNA]</scope>
    <source>
        <strain evidence="2">M72</strain>
    </source>
</reference>